<dbReference type="Proteomes" id="UP000223968">
    <property type="component" value="Unassembled WGS sequence"/>
</dbReference>
<feature type="compositionally biased region" description="Basic residues" evidence="1">
    <location>
        <begin position="265"/>
        <end position="275"/>
    </location>
</feature>
<feature type="compositionally biased region" description="Polar residues" evidence="1">
    <location>
        <begin position="67"/>
        <end position="78"/>
    </location>
</feature>
<name>A0A2B7WAG3_9EURO</name>
<gene>
    <name evidence="2" type="ORF">AJ79_09551</name>
</gene>
<dbReference type="AlphaFoldDB" id="A0A2B7WAG3"/>
<organism evidence="2 3">
    <name type="scientific">Helicocarpus griseus UAMH5409</name>
    <dbReference type="NCBI Taxonomy" id="1447875"/>
    <lineage>
        <taxon>Eukaryota</taxon>
        <taxon>Fungi</taxon>
        <taxon>Dikarya</taxon>
        <taxon>Ascomycota</taxon>
        <taxon>Pezizomycotina</taxon>
        <taxon>Eurotiomycetes</taxon>
        <taxon>Eurotiomycetidae</taxon>
        <taxon>Onygenales</taxon>
        <taxon>Ajellomycetaceae</taxon>
        <taxon>Helicocarpus</taxon>
    </lineage>
</organism>
<dbReference type="STRING" id="1447875.A0A2B7WAG3"/>
<feature type="compositionally biased region" description="Polar residues" evidence="1">
    <location>
        <begin position="440"/>
        <end position="455"/>
    </location>
</feature>
<feature type="region of interest" description="Disordered" evidence="1">
    <location>
        <begin position="97"/>
        <end position="123"/>
    </location>
</feature>
<feature type="region of interest" description="Disordered" evidence="1">
    <location>
        <begin position="257"/>
        <end position="323"/>
    </location>
</feature>
<evidence type="ECO:0000313" key="3">
    <source>
        <dbReference type="Proteomes" id="UP000223968"/>
    </source>
</evidence>
<accession>A0A2B7WAG3</accession>
<proteinExistence type="predicted"/>
<reference evidence="2 3" key="1">
    <citation type="submission" date="2017-10" db="EMBL/GenBank/DDBJ databases">
        <title>Comparative genomics in systemic dimorphic fungi from Ajellomycetaceae.</title>
        <authorList>
            <person name="Munoz J.F."/>
            <person name="Mcewen J.G."/>
            <person name="Clay O.K."/>
            <person name="Cuomo C.A."/>
        </authorList>
    </citation>
    <scope>NUCLEOTIDE SEQUENCE [LARGE SCALE GENOMIC DNA]</scope>
    <source>
        <strain evidence="2 3">UAMH5409</strain>
    </source>
</reference>
<feature type="compositionally biased region" description="Basic and acidic residues" evidence="1">
    <location>
        <begin position="534"/>
        <end position="566"/>
    </location>
</feature>
<dbReference type="EMBL" id="PDNB01000277">
    <property type="protein sequence ID" value="PGG96533.1"/>
    <property type="molecule type" value="Genomic_DNA"/>
</dbReference>
<evidence type="ECO:0000256" key="1">
    <source>
        <dbReference type="SAM" id="MobiDB-lite"/>
    </source>
</evidence>
<feature type="region of interest" description="Disordered" evidence="1">
    <location>
        <begin position="421"/>
        <end position="474"/>
    </location>
</feature>
<sequence>MPADVIQDSDESDAELSDIVTSIDPLQVDGHCATITVRDTVSTKHHPQQQEQDGRHKDARGPKEDVGSSNIAGNQDTRVSADLDPTFNVNFDHFIASQSQSQDQRGLDPRTGTGTVSSSQERREKAWLGGNEGDAGPINARSILKRGKTIDATHYDDNGEENCGMKGVKRRRTMDVFGIEQGGEAGARGERVGFAGSLSEHNEGGNGGGGRGSVEAGVVDMRAQPVPASGGHGTPTNGELAVTEPPNTAAYLLTQSIPEPQHLTRGVHYRKRPPSRSKSSQGFDDTAHDTEPMSSTSLARAHRTMSTSMVSNPPQSSTESMRDELALPPTIEIAITNIKPTSMRRNEHFTTGAAGAESDQDELDCISNDYGEIPKECYSARLGSARSKDIADANTNREEETNRHVEVVIPHEDFPSLQKRCKGNSAVTETVDNQGDEDTLTTTHAHPTQPETTNGFEPLEISKPPCKGAKKKMKRGKTTSVILKKAVESDVEDDVIWIDEQPSDVTFKETKNCSTNSRKQAERHEQCPQLPSKSVEEDIRGKPQPDFKTEDERVIEPVKERDRDVNDSETQQLPSEPPAPEPAPAPKKRGRKRTKTSDNLAVEAEPPIKEKKDTQPPEKQNQNIPSSSKDNPERRETSQQNSGATHAVPATAGKPQTVTPPNDTEQKTRSPSPAPQSPATQVQAPAPSYPVETPKKPIATPIQKGPDKHSPIEVNKKVPYRVGLSRTAKIAPLLKVVRK</sequence>
<feature type="compositionally biased region" description="Basic and acidic residues" evidence="1">
    <location>
        <begin position="606"/>
        <end position="616"/>
    </location>
</feature>
<feature type="compositionally biased region" description="Low complexity" evidence="1">
    <location>
        <begin position="677"/>
        <end position="686"/>
    </location>
</feature>
<feature type="compositionally biased region" description="Polar residues" evidence="1">
    <location>
        <begin position="654"/>
        <end position="663"/>
    </location>
</feature>
<feature type="compositionally biased region" description="Pro residues" evidence="1">
    <location>
        <begin position="575"/>
        <end position="585"/>
    </location>
</feature>
<evidence type="ECO:0000313" key="2">
    <source>
        <dbReference type="EMBL" id="PGG96533.1"/>
    </source>
</evidence>
<feature type="compositionally biased region" description="Basic and acidic residues" evidence="1">
    <location>
        <begin position="705"/>
        <end position="714"/>
    </location>
</feature>
<feature type="region of interest" description="Disordered" evidence="1">
    <location>
        <begin position="37"/>
        <end position="83"/>
    </location>
</feature>
<keyword evidence="3" id="KW-1185">Reference proteome</keyword>
<feature type="compositionally biased region" description="Polar residues" evidence="1">
    <location>
        <begin position="292"/>
        <end position="319"/>
    </location>
</feature>
<protein>
    <submittedName>
        <fullName evidence="2">Uncharacterized protein</fullName>
    </submittedName>
</protein>
<feature type="compositionally biased region" description="Basic and acidic residues" evidence="1">
    <location>
        <begin position="52"/>
        <end position="66"/>
    </location>
</feature>
<feature type="compositionally biased region" description="Polar residues" evidence="1">
    <location>
        <begin position="617"/>
        <end position="629"/>
    </location>
</feature>
<feature type="region of interest" description="Disordered" evidence="1">
    <location>
        <begin position="507"/>
        <end position="714"/>
    </location>
</feature>
<comment type="caution">
    <text evidence="2">The sequence shown here is derived from an EMBL/GenBank/DDBJ whole genome shotgun (WGS) entry which is preliminary data.</text>
</comment>
<dbReference type="OrthoDB" id="5404794at2759"/>